<sequence>MFVLHVGEYTFVSSSEVFQRSDQDSGMRTSDTRKYNKVAEAEMGSPPGSDSNVRVRGILNVVAENGTIMEGDLYRKRERIVFNIGGVSFEMDNAKSLPHRCEQSISKKANVVFEERIFTDGHSITVDRETVIDAKGGSLWQQKEPFYVEERRSYDFNKFFPDGSHAWISAAPLREQETQKSDGTE</sequence>
<evidence type="ECO:0000313" key="3">
    <source>
        <dbReference type="WBParaSite" id="HPBE_0000705901-mRNA-1"/>
    </source>
</evidence>
<dbReference type="AlphaFoldDB" id="A0A183FJ92"/>
<dbReference type="EMBL" id="UZAH01025805">
    <property type="protein sequence ID" value="VDO70781.1"/>
    <property type="molecule type" value="Genomic_DNA"/>
</dbReference>
<reference evidence="1 2" key="1">
    <citation type="submission" date="2018-11" db="EMBL/GenBank/DDBJ databases">
        <authorList>
            <consortium name="Pathogen Informatics"/>
        </authorList>
    </citation>
    <scope>NUCLEOTIDE SEQUENCE [LARGE SCALE GENOMIC DNA]</scope>
</reference>
<keyword evidence="2" id="KW-1185">Reference proteome</keyword>
<dbReference type="WBParaSite" id="HPBE_0000705901-mRNA-1">
    <property type="protein sequence ID" value="HPBE_0000705901-mRNA-1"/>
    <property type="gene ID" value="HPBE_0000705901"/>
</dbReference>
<evidence type="ECO:0000313" key="2">
    <source>
        <dbReference type="Proteomes" id="UP000050761"/>
    </source>
</evidence>
<name>A0A183FJ92_HELPZ</name>
<evidence type="ECO:0000313" key="1">
    <source>
        <dbReference type="EMBL" id="VDO70781.1"/>
    </source>
</evidence>
<reference evidence="3" key="2">
    <citation type="submission" date="2019-09" db="UniProtKB">
        <authorList>
            <consortium name="WormBaseParasite"/>
        </authorList>
    </citation>
    <scope>IDENTIFICATION</scope>
</reference>
<accession>A0A183FJ92</accession>
<proteinExistence type="predicted"/>
<dbReference type="OrthoDB" id="5877294at2759"/>
<accession>A0A3P7X9M6</accession>
<protein>
    <submittedName>
        <fullName evidence="3">OstA-like_N domain-containing protein</fullName>
    </submittedName>
</protein>
<organism evidence="2 3">
    <name type="scientific">Heligmosomoides polygyrus</name>
    <name type="common">Parasitic roundworm</name>
    <dbReference type="NCBI Taxonomy" id="6339"/>
    <lineage>
        <taxon>Eukaryota</taxon>
        <taxon>Metazoa</taxon>
        <taxon>Ecdysozoa</taxon>
        <taxon>Nematoda</taxon>
        <taxon>Chromadorea</taxon>
        <taxon>Rhabditida</taxon>
        <taxon>Rhabditina</taxon>
        <taxon>Rhabditomorpha</taxon>
        <taxon>Strongyloidea</taxon>
        <taxon>Heligmosomidae</taxon>
        <taxon>Heligmosomoides</taxon>
    </lineage>
</organism>
<dbReference type="Proteomes" id="UP000050761">
    <property type="component" value="Unassembled WGS sequence"/>
</dbReference>
<gene>
    <name evidence="1" type="ORF">HPBE_LOCUS7060</name>
</gene>